<evidence type="ECO:0000313" key="14">
    <source>
        <dbReference type="Proteomes" id="UP001165065"/>
    </source>
</evidence>
<keyword evidence="14" id="KW-1185">Reference proteome</keyword>
<dbReference type="InterPro" id="IPR006636">
    <property type="entry name" value="STI1_HS-bd"/>
</dbReference>
<comment type="subunit">
    <text evidence="6">Monomer. Homodimer. Forms a complex composed of HOP and chaperones HSP70 and HSP90; the interaction is stronger in the absence of ATP. Interacts (via TPR 1, 2, 3, 7, 8 and 9 repeats) with HSP70 (via C-terminus); the interaction is direct and is stronger in the absence of ATP. Interacts (via TPR 4, 5 and 6 repeats) with HSP90 (via C-terminus); the interaction is direct.</text>
</comment>
<evidence type="ECO:0000256" key="1">
    <source>
        <dbReference type="ARBA" id="ARBA00004496"/>
    </source>
</evidence>
<sequence length="571" mass="63259">MSADEEKALGNAALQKKDFPTAIKHYTNAIDLDGSNHVYYSNRSAALLSNGDVQRALEDGEACVGLKPDWPKGYARKGAALWKLKRMNDAVKAYESGLEACPGDKALSDGLKAVKDAISAPPRPAGMMGGAQNPMASLFGSGLIDKIASDPKMKEYLTDQAFMDKIKTLQTNPNALQGMLGDPRIMEVLSMALGGNVGFGGPGDDSTSPPPAAAPKKKEPEPEPEPVEEDTSWMNEEELEKHNKKKDSVKRKNEGNDHYKKKEFQQAIAKYDEAISLDETNMTFLNNKAAVYFSMKEYETCIQICKDALEVGKANFAPFVDRAKCLTRMGKSYQKKGDLAEAIEAYKNAQLEHHTKDTERMLKNLELEKKKADKLAYQDPVKADEAKQRGNDLFRQQKWGEAVIEYEEAVKRNPKDAPIRNNLAAALCKIMDFNAAKAHIDEALALDPKYVKAYARKGDIHMLMKENHKALDAYKAGFELDNTNSACKEGIMKVQNMINQGSQNMTEEEKRERAEHGMADPEVQAILQDPVIRQVLQDFQQNPKAAQKAMQDQMVNGKIQKLIAAGVLQVG</sequence>
<feature type="domain" description="STI1" evidence="12">
    <location>
        <begin position="150"/>
        <end position="189"/>
    </location>
</feature>
<feature type="repeat" description="TPR" evidence="9">
    <location>
        <begin position="3"/>
        <end position="36"/>
    </location>
</feature>
<dbReference type="Pfam" id="PF17830">
    <property type="entry name" value="STI1-HOP_DP"/>
    <property type="match status" value="2"/>
</dbReference>
<dbReference type="PROSITE" id="PS50005">
    <property type="entry name" value="TPR"/>
    <property type="match status" value="2"/>
</dbReference>
<dbReference type="SMART" id="SM00028">
    <property type="entry name" value="TPR"/>
    <property type="match status" value="9"/>
</dbReference>
<dbReference type="Pfam" id="PF13181">
    <property type="entry name" value="TPR_8"/>
    <property type="match status" value="2"/>
</dbReference>
<feature type="domain" description="STI1" evidence="12">
    <location>
        <begin position="520"/>
        <end position="563"/>
    </location>
</feature>
<comment type="caution">
    <text evidence="13">The sequence shown here is derived from an EMBL/GenBank/DDBJ whole genome shotgun (WGS) entry which is preliminary data.</text>
</comment>
<dbReference type="InterPro" id="IPR019734">
    <property type="entry name" value="TPR_rpt"/>
</dbReference>
<evidence type="ECO:0000256" key="8">
    <source>
        <dbReference type="ARBA" id="ARBA00076447"/>
    </source>
</evidence>
<evidence type="ECO:0000256" key="5">
    <source>
        <dbReference type="ARBA" id="ARBA00056105"/>
    </source>
</evidence>
<keyword evidence="3" id="KW-0677">Repeat</keyword>
<dbReference type="InterPro" id="IPR011990">
    <property type="entry name" value="TPR-like_helical_dom_sf"/>
</dbReference>
<dbReference type="Pfam" id="PF13424">
    <property type="entry name" value="TPR_12"/>
    <property type="match status" value="1"/>
</dbReference>
<reference evidence="14" key="1">
    <citation type="journal article" date="2023" name="Commun. Biol.">
        <title>Genome analysis of Parmales, the sister group of diatoms, reveals the evolutionary specialization of diatoms from phago-mixotrophs to photoautotrophs.</title>
        <authorList>
            <person name="Ban H."/>
            <person name="Sato S."/>
            <person name="Yoshikawa S."/>
            <person name="Yamada K."/>
            <person name="Nakamura Y."/>
            <person name="Ichinomiya M."/>
            <person name="Sato N."/>
            <person name="Blanc-Mathieu R."/>
            <person name="Endo H."/>
            <person name="Kuwata A."/>
            <person name="Ogata H."/>
        </authorList>
    </citation>
    <scope>NUCLEOTIDE SEQUENCE [LARGE SCALE GENOMIC DNA]</scope>
</reference>
<keyword evidence="10" id="KW-0175">Coiled coil</keyword>
<gene>
    <name evidence="13" type="ORF">TrCOL_g2515</name>
</gene>
<dbReference type="GO" id="GO:0051879">
    <property type="term" value="F:Hsp90 protein binding"/>
    <property type="evidence" value="ECO:0007669"/>
    <property type="project" value="TreeGrafter"/>
</dbReference>
<feature type="repeat" description="TPR" evidence="9">
    <location>
        <begin position="248"/>
        <end position="281"/>
    </location>
</feature>
<dbReference type="GO" id="GO:0005737">
    <property type="term" value="C:cytoplasm"/>
    <property type="evidence" value="ECO:0007669"/>
    <property type="project" value="UniProtKB-SubCell"/>
</dbReference>
<feature type="compositionally biased region" description="Acidic residues" evidence="11">
    <location>
        <begin position="222"/>
        <end position="238"/>
    </location>
</feature>
<dbReference type="OrthoDB" id="2423701at2759"/>
<evidence type="ECO:0000256" key="10">
    <source>
        <dbReference type="SAM" id="Coils"/>
    </source>
</evidence>
<evidence type="ECO:0000256" key="3">
    <source>
        <dbReference type="ARBA" id="ARBA00022737"/>
    </source>
</evidence>
<evidence type="ECO:0000256" key="4">
    <source>
        <dbReference type="ARBA" id="ARBA00022803"/>
    </source>
</evidence>
<evidence type="ECO:0000256" key="7">
    <source>
        <dbReference type="ARBA" id="ARBA00074766"/>
    </source>
</evidence>
<dbReference type="Gene3D" id="1.25.40.10">
    <property type="entry name" value="Tetratricopeptide repeat domain"/>
    <property type="match status" value="3"/>
</dbReference>
<keyword evidence="4 9" id="KW-0802">TPR repeat</keyword>
<evidence type="ECO:0000256" key="9">
    <source>
        <dbReference type="PROSITE-ProRule" id="PRU00339"/>
    </source>
</evidence>
<dbReference type="PANTHER" id="PTHR22904:SF523">
    <property type="entry name" value="STRESS-INDUCED-PHOSPHOPROTEIN 1"/>
    <property type="match status" value="1"/>
</dbReference>
<feature type="region of interest" description="Disordered" evidence="11">
    <location>
        <begin position="196"/>
        <end position="258"/>
    </location>
</feature>
<comment type="function">
    <text evidence="5">Acts as a co-chaperone and mediates the association of the chaperones HSP70 and HSP90 probably facilitating substrate transfer from HSP70 to HSP90. Stimulates HSP70 ATPase activity and, in contrast, inhibits HSP90 ATPase activity.</text>
</comment>
<dbReference type="AlphaFoldDB" id="A0A9W7G7Z4"/>
<evidence type="ECO:0000256" key="2">
    <source>
        <dbReference type="ARBA" id="ARBA00022490"/>
    </source>
</evidence>
<evidence type="ECO:0000313" key="13">
    <source>
        <dbReference type="EMBL" id="GMI36963.1"/>
    </source>
</evidence>
<dbReference type="InterPro" id="IPR041243">
    <property type="entry name" value="STI1/HOP_DP"/>
</dbReference>
<feature type="coiled-coil region" evidence="10">
    <location>
        <begin position="348"/>
        <end position="375"/>
    </location>
</feature>
<dbReference type="Pfam" id="PF13432">
    <property type="entry name" value="TPR_16"/>
    <property type="match status" value="2"/>
</dbReference>
<dbReference type="Gene3D" id="1.10.260.100">
    <property type="match status" value="2"/>
</dbReference>
<evidence type="ECO:0000256" key="11">
    <source>
        <dbReference type="SAM" id="MobiDB-lite"/>
    </source>
</evidence>
<evidence type="ECO:0000256" key="6">
    <source>
        <dbReference type="ARBA" id="ARBA00066016"/>
    </source>
</evidence>
<keyword evidence="2" id="KW-0963">Cytoplasm</keyword>
<dbReference type="SMART" id="SM00727">
    <property type="entry name" value="STI1"/>
    <property type="match status" value="2"/>
</dbReference>
<dbReference type="FunFam" id="1.25.40.10:FF:000020">
    <property type="entry name" value="Stress-induced phosphoprotein 1"/>
    <property type="match status" value="1"/>
</dbReference>
<dbReference type="SUPFAM" id="SSF48452">
    <property type="entry name" value="TPR-like"/>
    <property type="match status" value="3"/>
</dbReference>
<proteinExistence type="predicted"/>
<organism evidence="13 14">
    <name type="scientific">Triparma columacea</name>
    <dbReference type="NCBI Taxonomy" id="722753"/>
    <lineage>
        <taxon>Eukaryota</taxon>
        <taxon>Sar</taxon>
        <taxon>Stramenopiles</taxon>
        <taxon>Ochrophyta</taxon>
        <taxon>Bolidophyceae</taxon>
        <taxon>Parmales</taxon>
        <taxon>Triparmaceae</taxon>
        <taxon>Triparma</taxon>
    </lineage>
</organism>
<dbReference type="Proteomes" id="UP001165065">
    <property type="component" value="Unassembled WGS sequence"/>
</dbReference>
<dbReference type="EMBL" id="BRYA01000070">
    <property type="protein sequence ID" value="GMI36963.1"/>
    <property type="molecule type" value="Genomic_DNA"/>
</dbReference>
<dbReference type="PANTHER" id="PTHR22904">
    <property type="entry name" value="TPR REPEAT CONTAINING PROTEIN"/>
    <property type="match status" value="1"/>
</dbReference>
<evidence type="ECO:0000259" key="12">
    <source>
        <dbReference type="SMART" id="SM00727"/>
    </source>
</evidence>
<protein>
    <recommendedName>
        <fullName evidence="7">Hsp70-Hsp90 organising protein</fullName>
    </recommendedName>
    <alternativeName>
        <fullName evidence="8">Stress-inducible protein 1</fullName>
    </alternativeName>
</protein>
<name>A0A9W7G7Z4_9STRA</name>
<dbReference type="FunFam" id="1.25.40.10:FF:000010">
    <property type="entry name" value="Stress-induced phosphoprotein 1"/>
    <property type="match status" value="1"/>
</dbReference>
<accession>A0A9W7G7Z4</accession>
<comment type="subcellular location">
    <subcellularLocation>
        <location evidence="1">Cytoplasm</location>
    </subcellularLocation>
</comment>
<dbReference type="FunFam" id="1.10.260.100:FF:000002">
    <property type="entry name" value="Stress-induced-phosphoprotein 1 (Hsp70/Hsp90-organizing)"/>
    <property type="match status" value="1"/>
</dbReference>